<accession>A0A511DGF9</accession>
<evidence type="ECO:0000313" key="6">
    <source>
        <dbReference type="EMBL" id="GEL23876.1"/>
    </source>
</evidence>
<evidence type="ECO:0000259" key="4">
    <source>
        <dbReference type="PROSITE" id="PS51077"/>
    </source>
</evidence>
<keyword evidence="1" id="KW-0805">Transcription regulation</keyword>
<dbReference type="SUPFAM" id="SSF55781">
    <property type="entry name" value="GAF domain-like"/>
    <property type="match status" value="1"/>
</dbReference>
<dbReference type="AlphaFoldDB" id="A0A511DGF9"/>
<dbReference type="GO" id="GO:0003677">
    <property type="term" value="F:DNA binding"/>
    <property type="evidence" value="ECO:0007669"/>
    <property type="project" value="UniProtKB-KW"/>
</dbReference>
<dbReference type="Gene3D" id="1.10.10.10">
    <property type="entry name" value="Winged helix-like DNA-binding domain superfamily/Winged helix DNA-binding domain"/>
    <property type="match status" value="1"/>
</dbReference>
<organism evidence="6 7">
    <name type="scientific">Pseudonocardia sulfidoxydans NBRC 16205</name>
    <dbReference type="NCBI Taxonomy" id="1223511"/>
    <lineage>
        <taxon>Bacteria</taxon>
        <taxon>Bacillati</taxon>
        <taxon>Actinomycetota</taxon>
        <taxon>Actinomycetes</taxon>
        <taxon>Pseudonocardiales</taxon>
        <taxon>Pseudonocardiaceae</taxon>
        <taxon>Pseudonocardia</taxon>
    </lineage>
</organism>
<keyword evidence="7" id="KW-1185">Reference proteome</keyword>
<dbReference type="Proteomes" id="UP000321685">
    <property type="component" value="Unassembled WGS sequence"/>
</dbReference>
<evidence type="ECO:0000313" key="7">
    <source>
        <dbReference type="Proteomes" id="UP000321685"/>
    </source>
</evidence>
<feature type="domain" description="IclR-ED" evidence="5">
    <location>
        <begin position="72"/>
        <end position="254"/>
    </location>
</feature>
<reference evidence="6 7" key="1">
    <citation type="submission" date="2019-07" db="EMBL/GenBank/DDBJ databases">
        <title>Whole genome shotgun sequence of Pseudonocardia sulfidoxydans NBRC 16205.</title>
        <authorList>
            <person name="Hosoyama A."/>
            <person name="Uohara A."/>
            <person name="Ohji S."/>
            <person name="Ichikawa N."/>
        </authorList>
    </citation>
    <scope>NUCLEOTIDE SEQUENCE [LARGE SCALE GENOMIC DNA]</scope>
    <source>
        <strain evidence="6 7">NBRC 16205</strain>
    </source>
</reference>
<dbReference type="PANTHER" id="PTHR30136:SF35">
    <property type="entry name" value="HTH-TYPE TRANSCRIPTIONAL REGULATOR RV1719"/>
    <property type="match status" value="1"/>
</dbReference>
<dbReference type="SUPFAM" id="SSF46785">
    <property type="entry name" value="Winged helix' DNA-binding domain"/>
    <property type="match status" value="1"/>
</dbReference>
<dbReference type="InterPro" id="IPR029016">
    <property type="entry name" value="GAF-like_dom_sf"/>
</dbReference>
<dbReference type="GO" id="GO:0003700">
    <property type="term" value="F:DNA-binding transcription factor activity"/>
    <property type="evidence" value="ECO:0007669"/>
    <property type="project" value="TreeGrafter"/>
</dbReference>
<dbReference type="RefSeq" id="WP_147107811.1">
    <property type="nucleotide sequence ID" value="NZ_BJVJ01000025.1"/>
</dbReference>
<proteinExistence type="predicted"/>
<sequence length="254" mass="26835">MSRAGETGVQSALSTLRILEEVARRQPVGVSELARIADMPKSSVQRYLATLQQAGWLRIVDTERARWGLTAKPIGIGLRAAGEGGLREAALPAMRALSREINETVHLAMRDENSLVIVARRDGTQTVRTYVELGTIAPIHGTASGLSILARLPDAEVDAVIAAGLAAHTGTTIVDADTLRAEVAATRERGYAINAASWWRPHVAAIGAAITDRTGRPLAAFALSIPTVRFDPADAPRLGALAVAAADQVSDLLD</sequence>
<dbReference type="Gene3D" id="3.30.450.40">
    <property type="match status" value="1"/>
</dbReference>
<dbReference type="PROSITE" id="PS51077">
    <property type="entry name" value="HTH_ICLR"/>
    <property type="match status" value="1"/>
</dbReference>
<dbReference type="SMART" id="SM00346">
    <property type="entry name" value="HTH_ICLR"/>
    <property type="match status" value="1"/>
</dbReference>
<dbReference type="InterPro" id="IPR036390">
    <property type="entry name" value="WH_DNA-bd_sf"/>
</dbReference>
<comment type="caution">
    <text evidence="6">The sequence shown here is derived from an EMBL/GenBank/DDBJ whole genome shotgun (WGS) entry which is preliminary data.</text>
</comment>
<dbReference type="OrthoDB" id="9807558at2"/>
<dbReference type="PANTHER" id="PTHR30136">
    <property type="entry name" value="HELIX-TURN-HELIX TRANSCRIPTIONAL REGULATOR, ICLR FAMILY"/>
    <property type="match status" value="1"/>
</dbReference>
<evidence type="ECO:0000256" key="1">
    <source>
        <dbReference type="ARBA" id="ARBA00023015"/>
    </source>
</evidence>
<feature type="domain" description="HTH iclR-type" evidence="4">
    <location>
        <begin position="9"/>
        <end position="71"/>
    </location>
</feature>
<dbReference type="Pfam" id="PF01614">
    <property type="entry name" value="IclR_C"/>
    <property type="match status" value="1"/>
</dbReference>
<dbReference type="InterPro" id="IPR036388">
    <property type="entry name" value="WH-like_DNA-bd_sf"/>
</dbReference>
<dbReference type="PROSITE" id="PS51078">
    <property type="entry name" value="ICLR_ED"/>
    <property type="match status" value="1"/>
</dbReference>
<dbReference type="InterPro" id="IPR005471">
    <property type="entry name" value="Tscrpt_reg_IclR_N"/>
</dbReference>
<name>A0A511DGF9_9PSEU</name>
<dbReference type="InterPro" id="IPR014757">
    <property type="entry name" value="Tscrpt_reg_IclR_C"/>
</dbReference>
<dbReference type="GO" id="GO:0045892">
    <property type="term" value="P:negative regulation of DNA-templated transcription"/>
    <property type="evidence" value="ECO:0007669"/>
    <property type="project" value="TreeGrafter"/>
</dbReference>
<evidence type="ECO:0000256" key="2">
    <source>
        <dbReference type="ARBA" id="ARBA00023125"/>
    </source>
</evidence>
<gene>
    <name evidence="6" type="ORF">PSU4_28300</name>
</gene>
<dbReference type="EMBL" id="BJVJ01000025">
    <property type="protein sequence ID" value="GEL23876.1"/>
    <property type="molecule type" value="Genomic_DNA"/>
</dbReference>
<evidence type="ECO:0000256" key="3">
    <source>
        <dbReference type="ARBA" id="ARBA00023163"/>
    </source>
</evidence>
<protein>
    <submittedName>
        <fullName evidence="6">IclR family transcriptional regulator</fullName>
    </submittedName>
</protein>
<keyword evidence="2" id="KW-0238">DNA-binding</keyword>
<evidence type="ECO:0000259" key="5">
    <source>
        <dbReference type="PROSITE" id="PS51078"/>
    </source>
</evidence>
<dbReference type="Pfam" id="PF09339">
    <property type="entry name" value="HTH_IclR"/>
    <property type="match status" value="1"/>
</dbReference>
<dbReference type="InterPro" id="IPR050707">
    <property type="entry name" value="HTH_MetabolicPath_Reg"/>
</dbReference>
<keyword evidence="3" id="KW-0804">Transcription</keyword>